<feature type="binding site" evidence="2">
    <location>
        <position position="94"/>
    </location>
    <ligand>
        <name>substrate</name>
    </ligand>
</feature>
<feature type="active site" description="Charge relay system" evidence="1">
    <location>
        <position position="224"/>
    </location>
</feature>
<dbReference type="Gene3D" id="3.40.50.1820">
    <property type="entry name" value="alpha/beta hydrolase"/>
    <property type="match status" value="1"/>
</dbReference>
<dbReference type="InterPro" id="IPR029058">
    <property type="entry name" value="AB_hydrolase_fold"/>
</dbReference>
<reference evidence="4 5" key="1">
    <citation type="submission" date="2019-06" db="EMBL/GenBank/DDBJ databases">
        <title>Sequencing the genomes of 1000 actinobacteria strains.</title>
        <authorList>
            <person name="Klenk H.-P."/>
        </authorList>
    </citation>
    <scope>NUCLEOTIDE SEQUENCE [LARGE SCALE GENOMIC DNA]</scope>
    <source>
        <strain evidence="4 5">DSM 24617</strain>
    </source>
</reference>
<feature type="domain" description="Serine aminopeptidase S33" evidence="3">
    <location>
        <begin position="19"/>
        <end position="227"/>
    </location>
</feature>
<dbReference type="EMBL" id="VFOK01000001">
    <property type="protein sequence ID" value="TQL32928.1"/>
    <property type="molecule type" value="Genomic_DNA"/>
</dbReference>
<dbReference type="GO" id="GO:0052689">
    <property type="term" value="F:carboxylic ester hydrolase activity"/>
    <property type="evidence" value="ECO:0007669"/>
    <property type="project" value="InterPro"/>
</dbReference>
<evidence type="ECO:0000313" key="4">
    <source>
        <dbReference type="EMBL" id="TQL32928.1"/>
    </source>
</evidence>
<comment type="caution">
    <text evidence="4">The sequence shown here is derived from an EMBL/GenBank/DDBJ whole genome shotgun (WGS) entry which is preliminary data.</text>
</comment>
<proteinExistence type="predicted"/>
<dbReference type="OrthoDB" id="9786110at2"/>
<feature type="active site" description="Charge relay system" evidence="1">
    <location>
        <position position="194"/>
    </location>
</feature>
<accession>A0A542XAS3</accession>
<evidence type="ECO:0000313" key="5">
    <source>
        <dbReference type="Proteomes" id="UP000318336"/>
    </source>
</evidence>
<dbReference type="Proteomes" id="UP000318336">
    <property type="component" value="Unassembled WGS sequence"/>
</dbReference>
<dbReference type="InterPro" id="IPR012354">
    <property type="entry name" value="Esterase_lipase"/>
</dbReference>
<keyword evidence="5" id="KW-1185">Reference proteome</keyword>
<dbReference type="Pfam" id="PF12146">
    <property type="entry name" value="Hydrolase_4"/>
    <property type="match status" value="1"/>
</dbReference>
<gene>
    <name evidence="4" type="ORF">FB554_1061</name>
</gene>
<evidence type="ECO:0000256" key="2">
    <source>
        <dbReference type="PIRSR" id="PIRSR017388-2"/>
    </source>
</evidence>
<organism evidence="4 5">
    <name type="scientific">Barrientosiimonas humi</name>
    <dbReference type="NCBI Taxonomy" id="999931"/>
    <lineage>
        <taxon>Bacteria</taxon>
        <taxon>Bacillati</taxon>
        <taxon>Actinomycetota</taxon>
        <taxon>Actinomycetes</taxon>
        <taxon>Micrococcales</taxon>
        <taxon>Dermacoccaceae</taxon>
        <taxon>Barrientosiimonas</taxon>
    </lineage>
</organism>
<dbReference type="PIRSF" id="PIRSF017388">
    <property type="entry name" value="Esterase_lipase"/>
    <property type="match status" value="1"/>
</dbReference>
<dbReference type="PANTHER" id="PTHR11614">
    <property type="entry name" value="PHOSPHOLIPASE-RELATED"/>
    <property type="match status" value="1"/>
</dbReference>
<sequence length="255" mass="27810">MQIVPGAEPLSHDGSRVGVLVQHGFTGHPGSMRGIAERCVEQGWSVRLPRLPGHGTTWQDLNTRTWPEWYAEVAAAFAELRERCDVVVAVGMSMGGSLVTLLAEEQGDALDGLALINPAYKLPDPRLRVVGLAKYVVPSLAGLGDDIKKPGVTEGAYDRTPLRALHSALAMWKQVTRDLPQVTQPVLLLHSPQDHTVHPSNSELFLSRISSTDVTDVVLENSYHVATLDYDAELIEDRIVEFVRRLAGEPAQEGA</sequence>
<feature type="active site" description="Nucleophile" evidence="1">
    <location>
        <position position="93"/>
    </location>
</feature>
<dbReference type="AlphaFoldDB" id="A0A542XAS3"/>
<dbReference type="InterPro" id="IPR051044">
    <property type="entry name" value="MAG_DAG_Lipase"/>
</dbReference>
<dbReference type="InterPro" id="IPR022742">
    <property type="entry name" value="Hydrolase_4"/>
</dbReference>
<evidence type="ECO:0000259" key="3">
    <source>
        <dbReference type="Pfam" id="PF12146"/>
    </source>
</evidence>
<feature type="binding site" evidence="2">
    <location>
        <position position="25"/>
    </location>
    <ligand>
        <name>substrate</name>
    </ligand>
</feature>
<evidence type="ECO:0000256" key="1">
    <source>
        <dbReference type="PIRSR" id="PIRSR017388-1"/>
    </source>
</evidence>
<protein>
    <submittedName>
        <fullName evidence="4">Carboxylesterase</fullName>
    </submittedName>
</protein>
<dbReference type="SUPFAM" id="SSF53474">
    <property type="entry name" value="alpha/beta-Hydrolases"/>
    <property type="match status" value="1"/>
</dbReference>
<name>A0A542XAS3_9MICO</name>
<dbReference type="RefSeq" id="WP_142005015.1">
    <property type="nucleotide sequence ID" value="NZ_CAJTBP010000001.1"/>
</dbReference>